<evidence type="ECO:0000313" key="11">
    <source>
        <dbReference type="EMBL" id="AOP33661.1"/>
    </source>
</evidence>
<evidence type="ECO:0000256" key="3">
    <source>
        <dbReference type="ARBA" id="ARBA00012371"/>
    </source>
</evidence>
<dbReference type="GO" id="GO:0050577">
    <property type="term" value="F:GDP-L-fucose synthase activity"/>
    <property type="evidence" value="ECO:0007669"/>
    <property type="project" value="UniProtKB-UniRule"/>
</dbReference>
<protein>
    <recommendedName>
        <fullName evidence="3 9">GDP-L-fucose synthase</fullName>
        <ecNumber evidence="3 9">1.1.1.271</ecNumber>
    </recommendedName>
    <alternativeName>
        <fullName evidence="9">GDP-4-keto-6-deoxy-D-mannose-3,5-epimerase-4-reductase</fullName>
    </alternativeName>
</protein>
<dbReference type="AlphaFoldDB" id="A0A1D7UVU9"/>
<feature type="binding site" evidence="9">
    <location>
        <position position="276"/>
    </location>
    <ligand>
        <name>substrate</name>
    </ligand>
</feature>
<comment type="function">
    <text evidence="9">Catalyzes the two-step NADP-dependent conversion of GDP-4-dehydro-6-deoxy-D-mannose to GDP-fucose, involving an epimerase and a reductase reaction.</text>
</comment>
<feature type="binding site" evidence="9">
    <location>
        <position position="180"/>
    </location>
    <ligand>
        <name>NADP(+)</name>
        <dbReference type="ChEBI" id="CHEBI:58349"/>
    </ligand>
</feature>
<feature type="site" description="Important for catalytic activity" evidence="9">
    <location>
        <position position="108"/>
    </location>
</feature>
<evidence type="ECO:0000256" key="8">
    <source>
        <dbReference type="ARBA" id="ARBA00051935"/>
    </source>
</evidence>
<feature type="binding site" evidence="9">
    <location>
        <position position="203"/>
    </location>
    <ligand>
        <name>substrate</name>
    </ligand>
</feature>
<feature type="binding site" evidence="9">
    <location>
        <position position="210"/>
    </location>
    <ligand>
        <name>substrate</name>
    </ligand>
</feature>
<dbReference type="GO" id="GO:0042351">
    <property type="term" value="P:'de novo' GDP-L-fucose biosynthetic process"/>
    <property type="evidence" value="ECO:0007669"/>
    <property type="project" value="UniProtKB-UniRule"/>
</dbReference>
<dbReference type="InterPro" id="IPR001509">
    <property type="entry name" value="Epimerase_deHydtase"/>
</dbReference>
<dbReference type="CDD" id="cd05239">
    <property type="entry name" value="GDP_FS_SDR_e"/>
    <property type="match status" value="1"/>
</dbReference>
<comment type="catalytic activity">
    <reaction evidence="8 9">
        <text>GDP-beta-L-fucose + NADP(+) = GDP-4-dehydro-alpha-D-rhamnose + NADPH + H(+)</text>
        <dbReference type="Rhea" id="RHEA:18885"/>
        <dbReference type="ChEBI" id="CHEBI:15378"/>
        <dbReference type="ChEBI" id="CHEBI:57273"/>
        <dbReference type="ChEBI" id="CHEBI:57783"/>
        <dbReference type="ChEBI" id="CHEBI:57964"/>
        <dbReference type="ChEBI" id="CHEBI:58349"/>
        <dbReference type="EC" id="1.1.1.271"/>
    </reaction>
</comment>
<dbReference type="PANTHER" id="PTHR43238:SF1">
    <property type="entry name" value="GDP-L-FUCOSE SYNTHASE"/>
    <property type="match status" value="1"/>
</dbReference>
<feature type="binding site" evidence="9">
    <location>
        <position position="188"/>
    </location>
    <ligand>
        <name>substrate</name>
    </ligand>
</feature>
<dbReference type="OrthoDB" id="9811425at2"/>
<feature type="domain" description="NAD-dependent epimerase/dehydratase" evidence="10">
    <location>
        <begin position="7"/>
        <end position="244"/>
    </location>
</feature>
<gene>
    <name evidence="9" type="primary">fcl</name>
    <name evidence="11" type="ORF">A0128_07295</name>
</gene>
<evidence type="ECO:0000256" key="2">
    <source>
        <dbReference type="ARBA" id="ARBA00005959"/>
    </source>
</evidence>
<evidence type="ECO:0000256" key="4">
    <source>
        <dbReference type="ARBA" id="ARBA00022857"/>
    </source>
</evidence>
<keyword evidence="6 9" id="KW-0413">Isomerase</keyword>
<feature type="site" description="Important for catalytic activity" evidence="9">
    <location>
        <position position="110"/>
    </location>
</feature>
<feature type="binding site" evidence="9">
    <location>
        <position position="141"/>
    </location>
    <ligand>
        <name>NADP(+)</name>
        <dbReference type="ChEBI" id="CHEBI:58349"/>
    </ligand>
</feature>
<feature type="active site" description="Proton donor/acceptor" evidence="9">
    <location>
        <position position="137"/>
    </location>
</feature>
<dbReference type="HAMAP" id="MF_00956">
    <property type="entry name" value="GDP_fucose_synth"/>
    <property type="match status" value="1"/>
</dbReference>
<dbReference type="GO" id="GO:0016853">
    <property type="term" value="F:isomerase activity"/>
    <property type="evidence" value="ECO:0007669"/>
    <property type="project" value="UniProtKB-KW"/>
</dbReference>
<dbReference type="PANTHER" id="PTHR43238">
    <property type="entry name" value="GDP-L-FUCOSE SYNTHASE"/>
    <property type="match status" value="1"/>
</dbReference>
<dbReference type="SUPFAM" id="SSF51735">
    <property type="entry name" value="NAD(P)-binding Rossmann-fold domains"/>
    <property type="match status" value="1"/>
</dbReference>
<feature type="binding site" evidence="9">
    <location>
        <begin position="11"/>
        <end position="17"/>
    </location>
    <ligand>
        <name>NADP(+)</name>
        <dbReference type="ChEBI" id="CHEBI:58349"/>
    </ligand>
</feature>
<dbReference type="EC" id="1.1.1.271" evidence="3 9"/>
<dbReference type="InterPro" id="IPR028614">
    <property type="entry name" value="GDP_fucose/colitose_synth"/>
</dbReference>
<organism evidence="11 12">
    <name type="scientific">Leptospira tipperaryensis</name>
    <dbReference type="NCBI Taxonomy" id="2564040"/>
    <lineage>
        <taxon>Bacteria</taxon>
        <taxon>Pseudomonadati</taxon>
        <taxon>Spirochaetota</taxon>
        <taxon>Spirochaetia</taxon>
        <taxon>Leptospirales</taxon>
        <taxon>Leptospiraceae</taxon>
        <taxon>Leptospira</taxon>
    </lineage>
</organism>
<evidence type="ECO:0000256" key="1">
    <source>
        <dbReference type="ARBA" id="ARBA00004883"/>
    </source>
</evidence>
<dbReference type="Pfam" id="PF01370">
    <property type="entry name" value="Epimerase"/>
    <property type="match status" value="1"/>
</dbReference>
<dbReference type="InterPro" id="IPR036291">
    <property type="entry name" value="NAD(P)-bd_dom_sf"/>
</dbReference>
<dbReference type="GO" id="GO:0070401">
    <property type="term" value="F:NADP+ binding"/>
    <property type="evidence" value="ECO:0007669"/>
    <property type="project" value="UniProtKB-UniRule"/>
</dbReference>
<dbReference type="Proteomes" id="UP000094197">
    <property type="component" value="Chromosome 1"/>
</dbReference>
<evidence type="ECO:0000256" key="7">
    <source>
        <dbReference type="ARBA" id="ARBA00023268"/>
    </source>
</evidence>
<evidence type="ECO:0000256" key="6">
    <source>
        <dbReference type="ARBA" id="ARBA00023235"/>
    </source>
</evidence>
<comment type="pathway">
    <text evidence="1 9">Nucleotide-sugar biosynthesis; GDP-L-fucose biosynthesis via de novo pathway; GDP-L-fucose from GDP-alpha-D-mannose: step 2/2.</text>
</comment>
<evidence type="ECO:0000313" key="12">
    <source>
        <dbReference type="Proteomes" id="UP000094197"/>
    </source>
</evidence>
<dbReference type="KEGG" id="laj:A0128_07295"/>
<evidence type="ECO:0000259" key="10">
    <source>
        <dbReference type="Pfam" id="PF01370"/>
    </source>
</evidence>
<evidence type="ECO:0000256" key="5">
    <source>
        <dbReference type="ARBA" id="ARBA00023002"/>
    </source>
</evidence>
<reference evidence="11 12" key="1">
    <citation type="submission" date="2016-04" db="EMBL/GenBank/DDBJ databases">
        <title>Complete genome seqeunce of Leptospira alstonii serovar Room22.</title>
        <authorList>
            <person name="Nally J.E."/>
            <person name="Bayles D.O."/>
            <person name="Hurley D."/>
            <person name="Fanning S."/>
            <person name="McMahon B.J."/>
            <person name="Arent Z."/>
        </authorList>
    </citation>
    <scope>NUCLEOTIDE SEQUENCE [LARGE SCALE GENOMIC DNA]</scope>
    <source>
        <strain evidence="11 12">GWTS #1</strain>
    </source>
</reference>
<keyword evidence="12" id="KW-1185">Reference proteome</keyword>
<dbReference type="Gene3D" id="3.40.50.720">
    <property type="entry name" value="NAD(P)-binding Rossmann-like Domain"/>
    <property type="match status" value="1"/>
</dbReference>
<sequence length="316" mass="35461">MEKTAKIYIAGHKGLVGSAIERVLRDEGYENVIGKSHSELDLTEQTDVLEFFKKEKPDYVFLAAAKVGGIHANNTYPAEFIFSNLQIQNNIIDACYRFKVKKLVFLGSSCIYPKFAQQPMDEGQLLDGKLEPTNEPYAVAKIAGIVMCQSYNRQYGTNFISVMPTNLYGPGDNYHPENSHVLPALIRRFYEAKVQNLSEVVVWGTGKPLREFLYSDDMARACVFLMKNYDVVGDSKGGEHVNVGSGIEVSIRELAETVKEVVGFQGLLTFDLTKPDGTPRKLLDVSKLHKMGWRHQVELRKGIELAVADFIETLKK</sequence>
<keyword evidence="4 9" id="KW-0521">NADP</keyword>
<dbReference type="FunFam" id="3.40.50.720:FF:000101">
    <property type="entry name" value="GDP-L-fucose synthase"/>
    <property type="match status" value="1"/>
</dbReference>
<accession>A0A1D7UVU9</accession>
<keyword evidence="7 9" id="KW-0511">Multifunctional enzyme</keyword>
<dbReference type="EMBL" id="CP015217">
    <property type="protein sequence ID" value="AOP33661.1"/>
    <property type="molecule type" value="Genomic_DNA"/>
</dbReference>
<name>A0A1D7UVU9_9LEPT</name>
<feature type="binding site" evidence="9">
    <location>
        <begin position="106"/>
        <end position="109"/>
    </location>
    <ligand>
        <name>NADP(+)</name>
        <dbReference type="ChEBI" id="CHEBI:58349"/>
    </ligand>
</feature>
<dbReference type="UniPathway" id="UPA00128">
    <property type="reaction ID" value="UER00191"/>
</dbReference>
<proteinExistence type="inferred from homology"/>
<feature type="binding site" evidence="9">
    <location>
        <begin position="164"/>
        <end position="167"/>
    </location>
    <ligand>
        <name>NADP(+)</name>
        <dbReference type="ChEBI" id="CHEBI:58349"/>
    </ligand>
</feature>
<evidence type="ECO:0000256" key="9">
    <source>
        <dbReference type="HAMAP-Rule" id="MF_00956"/>
    </source>
</evidence>
<comment type="similarity">
    <text evidence="2 9">Belongs to the NAD(P)-dependent epimerase/dehydratase family. Fucose synthase subfamily.</text>
</comment>
<dbReference type="Gene3D" id="3.90.25.10">
    <property type="entry name" value="UDP-galactose 4-epimerase, domain 1"/>
    <property type="match status" value="1"/>
</dbReference>
<keyword evidence="5 9" id="KW-0560">Oxidoreductase</keyword>
<dbReference type="RefSeq" id="WP_069606896.1">
    <property type="nucleotide sequence ID" value="NZ_CP015217.1"/>
</dbReference>